<name>A0A4S2EYT9_9ACTN</name>
<evidence type="ECO:0000313" key="4">
    <source>
        <dbReference type="Proteomes" id="UP000310263"/>
    </source>
</evidence>
<dbReference type="InterPro" id="IPR035959">
    <property type="entry name" value="RutC-like_sf"/>
</dbReference>
<gene>
    <name evidence="3" type="ORF">E5334_06580</name>
</gene>
<dbReference type="SUPFAM" id="SSF55298">
    <property type="entry name" value="YjgF-like"/>
    <property type="match status" value="1"/>
</dbReference>
<feature type="region of interest" description="Disordered" evidence="2">
    <location>
        <begin position="1"/>
        <end position="20"/>
    </location>
</feature>
<comment type="caution">
    <text evidence="3">The sequence shown here is derived from an EMBL/GenBank/DDBJ whole genome shotgun (WGS) entry which is preliminary data.</text>
</comment>
<dbReference type="AlphaFoldDB" id="A0A4S2EYT9"/>
<keyword evidence="4" id="KW-1185">Reference proteome</keyword>
<accession>A0A4S2EYT9</accession>
<dbReference type="RefSeq" id="WP_136012802.1">
    <property type="nucleotide sequence ID" value="NZ_SRYE01000004.1"/>
</dbReference>
<evidence type="ECO:0000313" key="3">
    <source>
        <dbReference type="EMBL" id="TGY61669.1"/>
    </source>
</evidence>
<evidence type="ECO:0000256" key="2">
    <source>
        <dbReference type="SAM" id="MobiDB-lite"/>
    </source>
</evidence>
<comment type="similarity">
    <text evidence="1">Belongs to the RutC family.</text>
</comment>
<dbReference type="PANTHER" id="PTHR11803:SF39">
    <property type="entry name" value="2-IMINOBUTANOATE_2-IMINOPROPANOATE DEAMINASE"/>
    <property type="match status" value="1"/>
</dbReference>
<dbReference type="Gene3D" id="3.30.1330.40">
    <property type="entry name" value="RutC-like"/>
    <property type="match status" value="1"/>
</dbReference>
<dbReference type="CDD" id="cd00448">
    <property type="entry name" value="YjgF_YER057c_UK114_family"/>
    <property type="match status" value="1"/>
</dbReference>
<organism evidence="3 4">
    <name type="scientific">Muricaecibacterium torontonense</name>
    <dbReference type="NCBI Taxonomy" id="3032871"/>
    <lineage>
        <taxon>Bacteria</taxon>
        <taxon>Bacillati</taxon>
        <taxon>Actinomycetota</taxon>
        <taxon>Coriobacteriia</taxon>
        <taxon>Coriobacteriales</taxon>
        <taxon>Atopobiaceae</taxon>
        <taxon>Muricaecibacterium</taxon>
    </lineage>
</organism>
<dbReference type="NCBIfam" id="TIGR00004">
    <property type="entry name" value="Rid family detoxifying hydrolase"/>
    <property type="match status" value="1"/>
</dbReference>
<protein>
    <submittedName>
        <fullName evidence="3">RidA family protein</fullName>
    </submittedName>
</protein>
<proteinExistence type="inferred from homology"/>
<reference evidence="3 4" key="1">
    <citation type="submission" date="2019-04" db="EMBL/GenBank/DDBJ databases">
        <title>Microbes associate with the intestines of laboratory mice.</title>
        <authorList>
            <person name="Navarre W."/>
            <person name="Wong E."/>
            <person name="Huang K."/>
            <person name="Tropini C."/>
            <person name="Ng K."/>
            <person name="Yu B."/>
        </authorList>
    </citation>
    <scope>NUCLEOTIDE SEQUENCE [LARGE SCALE GENOMIC DNA]</scope>
    <source>
        <strain evidence="3 4">NM07_P-09</strain>
    </source>
</reference>
<dbReference type="InterPro" id="IPR006056">
    <property type="entry name" value="RidA"/>
</dbReference>
<sequence>MYSLSSPNAPQPSGPFSQGSSAARYVFISGQLPITAEGQKLTEASIGSQTVQVIKNIEAILADVDLTISDVCKTTVYLADLSDLAAVDEVYSERFEKPYPARSVLEVSRLPHGARIQMEAVACR</sequence>
<dbReference type="FunFam" id="3.30.1330.40:FF:000001">
    <property type="entry name" value="L-PSP family endoribonuclease"/>
    <property type="match status" value="1"/>
</dbReference>
<dbReference type="GO" id="GO:0019239">
    <property type="term" value="F:deaminase activity"/>
    <property type="evidence" value="ECO:0007669"/>
    <property type="project" value="TreeGrafter"/>
</dbReference>
<dbReference type="GO" id="GO:0005829">
    <property type="term" value="C:cytosol"/>
    <property type="evidence" value="ECO:0007669"/>
    <property type="project" value="TreeGrafter"/>
</dbReference>
<dbReference type="Proteomes" id="UP000310263">
    <property type="component" value="Unassembled WGS sequence"/>
</dbReference>
<dbReference type="OrthoDB" id="8684161at2"/>
<dbReference type="Pfam" id="PF01042">
    <property type="entry name" value="Ribonuc_L-PSP"/>
    <property type="match status" value="1"/>
</dbReference>
<dbReference type="InterPro" id="IPR006175">
    <property type="entry name" value="YjgF/YER057c/UK114"/>
</dbReference>
<dbReference type="PANTHER" id="PTHR11803">
    <property type="entry name" value="2-IMINOBUTANOATE/2-IMINOPROPANOATE DEAMINASE RIDA"/>
    <property type="match status" value="1"/>
</dbReference>
<dbReference type="EMBL" id="SRYE01000004">
    <property type="protein sequence ID" value="TGY61669.1"/>
    <property type="molecule type" value="Genomic_DNA"/>
</dbReference>
<evidence type="ECO:0000256" key="1">
    <source>
        <dbReference type="ARBA" id="ARBA00010552"/>
    </source>
</evidence>